<protein>
    <submittedName>
        <fullName evidence="2">Uncharacterized protein</fullName>
    </submittedName>
</protein>
<feature type="region of interest" description="Disordered" evidence="1">
    <location>
        <begin position="138"/>
        <end position="168"/>
    </location>
</feature>
<name>A0A918CBT9_9DEIO</name>
<feature type="region of interest" description="Disordered" evidence="1">
    <location>
        <begin position="1"/>
        <end position="23"/>
    </location>
</feature>
<keyword evidence="3" id="KW-1185">Reference proteome</keyword>
<feature type="compositionally biased region" description="Low complexity" evidence="1">
    <location>
        <begin position="152"/>
        <end position="161"/>
    </location>
</feature>
<evidence type="ECO:0000313" key="3">
    <source>
        <dbReference type="Proteomes" id="UP000603865"/>
    </source>
</evidence>
<accession>A0A918CBT9</accession>
<comment type="caution">
    <text evidence="2">The sequence shown here is derived from an EMBL/GenBank/DDBJ whole genome shotgun (WGS) entry which is preliminary data.</text>
</comment>
<sequence>MSSPTWEQRQRTADRNRKHRHLKQFTQDRVFLYQKKDDPRSGEPVSVVRAPRLDVKNPSVRVIFTDGEQRTVRPSALKRLESDPFKRPLPAPESPQPAGREGHAVAHPSEPPAPTTTKALHRITQDARAEINLIAQSIHRRHFVETPRPERPGGYSSGPSSPRRDRTATSVRENWFGSYSNALEACRQLSVGNYEHAAYYAEEALAQKAHYRAASKQLEQTQTRLSTGRFFHGELLSIRHYHKNDNPKLKAAFQQWYVRLVLIWKEDGVSLTVANAAQLEGETGLEVGPDGWSDLVRWISNLTEIQDGQRRGRRMDDDRTLIYLWREDEERYVLRRRAYQTYPALPRAFECLRLAMHQFGVAALDPGELSEKSPSPGYHPPAPTPEYVEDEELDD</sequence>
<proteinExistence type="predicted"/>
<dbReference type="Proteomes" id="UP000603865">
    <property type="component" value="Unassembled WGS sequence"/>
</dbReference>
<organism evidence="2 3">
    <name type="scientific">Deinococcus ruber</name>
    <dbReference type="NCBI Taxonomy" id="1848197"/>
    <lineage>
        <taxon>Bacteria</taxon>
        <taxon>Thermotogati</taxon>
        <taxon>Deinococcota</taxon>
        <taxon>Deinococci</taxon>
        <taxon>Deinococcales</taxon>
        <taxon>Deinococcaceae</taxon>
        <taxon>Deinococcus</taxon>
    </lineage>
</organism>
<dbReference type="EMBL" id="BMQL01000019">
    <property type="protein sequence ID" value="GGR16671.1"/>
    <property type="molecule type" value="Genomic_DNA"/>
</dbReference>
<reference evidence="2" key="2">
    <citation type="submission" date="2020-09" db="EMBL/GenBank/DDBJ databases">
        <authorList>
            <person name="Sun Q."/>
            <person name="Ohkuma M."/>
        </authorList>
    </citation>
    <scope>NUCLEOTIDE SEQUENCE</scope>
    <source>
        <strain evidence="2">JCM 31311</strain>
    </source>
</reference>
<gene>
    <name evidence="2" type="ORF">GCM10008957_31640</name>
</gene>
<reference evidence="2" key="1">
    <citation type="journal article" date="2014" name="Int. J. Syst. Evol. Microbiol.">
        <title>Complete genome sequence of Corynebacterium casei LMG S-19264T (=DSM 44701T), isolated from a smear-ripened cheese.</title>
        <authorList>
            <consortium name="US DOE Joint Genome Institute (JGI-PGF)"/>
            <person name="Walter F."/>
            <person name="Albersmeier A."/>
            <person name="Kalinowski J."/>
            <person name="Ruckert C."/>
        </authorList>
    </citation>
    <scope>NUCLEOTIDE SEQUENCE</scope>
    <source>
        <strain evidence="2">JCM 31311</strain>
    </source>
</reference>
<feature type="region of interest" description="Disordered" evidence="1">
    <location>
        <begin position="366"/>
        <end position="395"/>
    </location>
</feature>
<dbReference type="AlphaFoldDB" id="A0A918CBT9"/>
<feature type="region of interest" description="Disordered" evidence="1">
    <location>
        <begin position="73"/>
        <end position="119"/>
    </location>
</feature>
<dbReference type="RefSeq" id="WP_189091488.1">
    <property type="nucleotide sequence ID" value="NZ_BMQL01000019.1"/>
</dbReference>
<evidence type="ECO:0000256" key="1">
    <source>
        <dbReference type="SAM" id="MobiDB-lite"/>
    </source>
</evidence>
<evidence type="ECO:0000313" key="2">
    <source>
        <dbReference type="EMBL" id="GGR16671.1"/>
    </source>
</evidence>